<evidence type="ECO:0000256" key="1">
    <source>
        <dbReference type="ARBA" id="ARBA00004651"/>
    </source>
</evidence>
<dbReference type="EMBL" id="CP002547">
    <property type="protein sequence ID" value="ADY56840.1"/>
    <property type="molecule type" value="Genomic_DNA"/>
</dbReference>
<feature type="transmembrane region" description="Helical" evidence="7">
    <location>
        <begin position="146"/>
        <end position="171"/>
    </location>
</feature>
<sequence>MILKLKPEKKKLPAAIRNNRKPLILKSNAAQMVPFILIIAVFIIVALFPGWFANHAPNITDLTQRLMPPGYRSADGSLNLLGTDELGRDVFTRLLYGTRVSLSVSVAAVLISGITGGLLGILAGYYRNKLGTVIMRFADIVLSIPFFLLAILTVAVLGPSLLNMIIVLGIARWPRYVRVAQGKTLTTVNQDFVKAAEVMGAGTGRILIRHILPEIVPSLVVVATIEMGLMIIFEASLSFIGLGVQPPDPSWGSMLTSGQQYVSQAWWLATFPGCAIFLVVIAINQIGDLIRDALDPKVQ</sequence>
<dbReference type="PANTHER" id="PTHR43386:SF1">
    <property type="entry name" value="D,D-DIPEPTIDE TRANSPORT SYSTEM PERMEASE PROTEIN DDPC-RELATED"/>
    <property type="match status" value="1"/>
</dbReference>
<dbReference type="GO" id="GO:0055085">
    <property type="term" value="P:transmembrane transport"/>
    <property type="evidence" value="ECO:0007669"/>
    <property type="project" value="InterPro"/>
</dbReference>
<evidence type="ECO:0000313" key="10">
    <source>
        <dbReference type="Proteomes" id="UP000007488"/>
    </source>
</evidence>
<dbReference type="eggNOG" id="COG1173">
    <property type="taxonomic scope" value="Bacteria"/>
</dbReference>
<dbReference type="InterPro" id="IPR035906">
    <property type="entry name" value="MetI-like_sf"/>
</dbReference>
<dbReference type="PROSITE" id="PS50928">
    <property type="entry name" value="ABC_TM1"/>
    <property type="match status" value="1"/>
</dbReference>
<evidence type="ECO:0000256" key="3">
    <source>
        <dbReference type="ARBA" id="ARBA00022475"/>
    </source>
</evidence>
<feature type="domain" description="ABC transmembrane type-1" evidence="8">
    <location>
        <begin position="98"/>
        <end position="287"/>
    </location>
</feature>
<evidence type="ECO:0000256" key="6">
    <source>
        <dbReference type="ARBA" id="ARBA00023136"/>
    </source>
</evidence>
<keyword evidence="10" id="KW-1185">Reference proteome</keyword>
<protein>
    <submittedName>
        <fullName evidence="9">Binding-protein-dependent transport systems inner membrane component</fullName>
    </submittedName>
</protein>
<feature type="transmembrane region" description="Helical" evidence="7">
    <location>
        <begin position="264"/>
        <end position="283"/>
    </location>
</feature>
<evidence type="ECO:0000313" key="9">
    <source>
        <dbReference type="EMBL" id="ADY56840.1"/>
    </source>
</evidence>
<evidence type="ECO:0000256" key="5">
    <source>
        <dbReference type="ARBA" id="ARBA00022989"/>
    </source>
</evidence>
<feature type="transmembrane region" description="Helical" evidence="7">
    <location>
        <begin position="32"/>
        <end position="52"/>
    </location>
</feature>
<dbReference type="SUPFAM" id="SSF161098">
    <property type="entry name" value="MetI-like"/>
    <property type="match status" value="1"/>
</dbReference>
<dbReference type="PANTHER" id="PTHR43386">
    <property type="entry name" value="OLIGOPEPTIDE TRANSPORT SYSTEM PERMEASE PROTEIN APPC"/>
    <property type="match status" value="1"/>
</dbReference>
<feature type="transmembrane region" description="Helical" evidence="7">
    <location>
        <begin position="215"/>
        <end position="244"/>
    </location>
</feature>
<evidence type="ECO:0000256" key="7">
    <source>
        <dbReference type="RuleBase" id="RU363032"/>
    </source>
</evidence>
<evidence type="ECO:0000259" key="8">
    <source>
        <dbReference type="PROSITE" id="PS50928"/>
    </source>
</evidence>
<dbReference type="RefSeq" id="WP_013625705.1">
    <property type="nucleotide sequence ID" value="NC_015172.1"/>
</dbReference>
<keyword evidence="3" id="KW-1003">Cell membrane</keyword>
<comment type="similarity">
    <text evidence="7">Belongs to the binding-protein-dependent transport system permease family.</text>
</comment>
<evidence type="ECO:0000256" key="4">
    <source>
        <dbReference type="ARBA" id="ARBA00022692"/>
    </source>
</evidence>
<dbReference type="GO" id="GO:0005886">
    <property type="term" value="C:plasma membrane"/>
    <property type="evidence" value="ECO:0007669"/>
    <property type="project" value="UniProtKB-SubCell"/>
</dbReference>
<keyword evidence="4 7" id="KW-0812">Transmembrane</keyword>
<dbReference type="KEGG" id="sgy:Sgly_2558"/>
<organism evidence="9 10">
    <name type="scientific">Syntrophobotulus glycolicus (strain DSM 8271 / FlGlyR)</name>
    <dbReference type="NCBI Taxonomy" id="645991"/>
    <lineage>
        <taxon>Bacteria</taxon>
        <taxon>Bacillati</taxon>
        <taxon>Bacillota</taxon>
        <taxon>Clostridia</taxon>
        <taxon>Eubacteriales</taxon>
        <taxon>Desulfitobacteriaceae</taxon>
        <taxon>Syntrophobotulus</taxon>
    </lineage>
</organism>
<dbReference type="CDD" id="cd06261">
    <property type="entry name" value="TM_PBP2"/>
    <property type="match status" value="1"/>
</dbReference>
<feature type="transmembrane region" description="Helical" evidence="7">
    <location>
        <begin position="102"/>
        <end position="126"/>
    </location>
</feature>
<dbReference type="HOGENOM" id="CLU_028518_1_1_9"/>
<dbReference type="Proteomes" id="UP000007488">
    <property type="component" value="Chromosome"/>
</dbReference>
<dbReference type="Pfam" id="PF00528">
    <property type="entry name" value="BPD_transp_1"/>
    <property type="match status" value="1"/>
</dbReference>
<keyword evidence="2 7" id="KW-0813">Transport</keyword>
<dbReference type="Gene3D" id="1.10.3720.10">
    <property type="entry name" value="MetI-like"/>
    <property type="match status" value="1"/>
</dbReference>
<reference evidence="9 10" key="1">
    <citation type="journal article" date="2011" name="Stand. Genomic Sci.">
        <title>Complete genome sequence of Syntrophobotulus glycolicus type strain (FlGlyR).</title>
        <authorList>
            <person name="Han C."/>
            <person name="Mwirichia R."/>
            <person name="Chertkov O."/>
            <person name="Held B."/>
            <person name="Lapidus A."/>
            <person name="Nolan M."/>
            <person name="Lucas S."/>
            <person name="Hammon N."/>
            <person name="Deshpande S."/>
            <person name="Cheng J.F."/>
            <person name="Tapia R."/>
            <person name="Goodwin L."/>
            <person name="Pitluck S."/>
            <person name="Huntemann M."/>
            <person name="Liolios K."/>
            <person name="Ivanova N."/>
            <person name="Pagani I."/>
            <person name="Mavromatis K."/>
            <person name="Ovchinikova G."/>
            <person name="Pati A."/>
            <person name="Chen A."/>
            <person name="Palaniappan K."/>
            <person name="Land M."/>
            <person name="Hauser L."/>
            <person name="Brambilla E.M."/>
            <person name="Rohde M."/>
            <person name="Spring S."/>
            <person name="Sikorski J."/>
            <person name="Goker M."/>
            <person name="Woyke T."/>
            <person name="Bristow J."/>
            <person name="Eisen J.A."/>
            <person name="Markowitz V."/>
            <person name="Hugenholtz P."/>
            <person name="Kyrpides N.C."/>
            <person name="Klenk H.P."/>
            <person name="Detter J.C."/>
        </authorList>
    </citation>
    <scope>NUCLEOTIDE SEQUENCE [LARGE SCALE GENOMIC DNA]</scope>
    <source>
        <strain evidence="10">DSM 8271 / FlGlyR</strain>
    </source>
</reference>
<gene>
    <name evidence="9" type="ordered locus">Sgly_2558</name>
</gene>
<keyword evidence="5 7" id="KW-1133">Transmembrane helix</keyword>
<dbReference type="STRING" id="645991.Sgly_2558"/>
<dbReference type="InterPro" id="IPR000515">
    <property type="entry name" value="MetI-like"/>
</dbReference>
<name>F0SWK0_SYNGF</name>
<dbReference type="AlphaFoldDB" id="F0SWK0"/>
<keyword evidence="6 7" id="KW-0472">Membrane</keyword>
<proteinExistence type="inferred from homology"/>
<evidence type="ECO:0000256" key="2">
    <source>
        <dbReference type="ARBA" id="ARBA00022448"/>
    </source>
</evidence>
<reference evidence="10" key="2">
    <citation type="submission" date="2011-02" db="EMBL/GenBank/DDBJ databases">
        <title>The complete genome of Syntrophobotulus glycolicus DSM 8271.</title>
        <authorList>
            <person name="Lucas S."/>
            <person name="Copeland A."/>
            <person name="Lapidus A."/>
            <person name="Bruce D."/>
            <person name="Goodwin L."/>
            <person name="Pitluck S."/>
            <person name="Kyrpides N."/>
            <person name="Mavromatis K."/>
            <person name="Pagani I."/>
            <person name="Ivanova N."/>
            <person name="Mikhailova N."/>
            <person name="Chertkov O."/>
            <person name="Held B."/>
            <person name="Detter J.C."/>
            <person name="Tapia R."/>
            <person name="Han C."/>
            <person name="Land M."/>
            <person name="Hauser L."/>
            <person name="Markowitz V."/>
            <person name="Cheng J.-F."/>
            <person name="Hugenholtz P."/>
            <person name="Woyke T."/>
            <person name="Wu D."/>
            <person name="Spring S."/>
            <person name="Schroeder M."/>
            <person name="Brambilla E."/>
            <person name="Klenk H.-P."/>
            <person name="Eisen J.A."/>
        </authorList>
    </citation>
    <scope>NUCLEOTIDE SEQUENCE [LARGE SCALE GENOMIC DNA]</scope>
    <source>
        <strain evidence="10">DSM 8271 / FlGlyR</strain>
    </source>
</reference>
<comment type="subcellular location">
    <subcellularLocation>
        <location evidence="1 7">Cell membrane</location>
        <topology evidence="1 7">Multi-pass membrane protein</topology>
    </subcellularLocation>
</comment>
<accession>F0SWK0</accession>
<dbReference type="InterPro" id="IPR050366">
    <property type="entry name" value="BP-dependent_transpt_permease"/>
</dbReference>